<comment type="caution">
    <text evidence="2">The sequence shown here is derived from an EMBL/GenBank/DDBJ whole genome shotgun (WGS) entry which is preliminary data.</text>
</comment>
<protein>
    <submittedName>
        <fullName evidence="2">Uncharacterized protein</fullName>
    </submittedName>
</protein>
<sequence>MPETAATNGACDLFRAKPQIFDGTIYMRPGSGYNRVEDKSGEIKEKADETKKKKAKRDKSRLAKTDAAFHKQITPDHETVRHVPTLLFQHSTKNGHEKRAKLLFR</sequence>
<dbReference type="Proteomes" id="UP001177120">
    <property type="component" value="Unassembled WGS sequence"/>
</dbReference>
<accession>A0ABS2WKU8</accession>
<gene>
    <name evidence="2" type="ORF">JQC72_11850</name>
</gene>
<name>A0ABS2WKU8_9BACL</name>
<evidence type="ECO:0000313" key="3">
    <source>
        <dbReference type="Proteomes" id="UP001177120"/>
    </source>
</evidence>
<dbReference type="EMBL" id="JAFHAP010000010">
    <property type="protein sequence ID" value="MBN2910195.1"/>
    <property type="molecule type" value="Genomic_DNA"/>
</dbReference>
<proteinExistence type="predicted"/>
<evidence type="ECO:0000313" key="2">
    <source>
        <dbReference type="EMBL" id="MBN2910195.1"/>
    </source>
</evidence>
<reference evidence="2" key="1">
    <citation type="journal article" date="2024" name="Int. J. Syst. Evol. Microbiol.">
        <title>Polycladomyces zharkentensis sp. nov., a novel thermophilic cellulose- and starch-degrading member of the Bacillota from a geothermal aquifer in Kazakhstan.</title>
        <authorList>
            <person name="Mashzhan A."/>
            <person name="Kistaubayeva A."/>
            <person name="Javier-Lopez R."/>
            <person name="Bissenova U."/>
            <person name="Bissenbay A."/>
            <person name="Birkeland N.K."/>
        </authorList>
    </citation>
    <scope>NUCLEOTIDE SEQUENCE</scope>
    <source>
        <strain evidence="2">ZKZ2T</strain>
    </source>
</reference>
<dbReference type="RefSeq" id="WP_205495901.1">
    <property type="nucleotide sequence ID" value="NZ_JAFHAP010000010.1"/>
</dbReference>
<feature type="region of interest" description="Disordered" evidence="1">
    <location>
        <begin position="44"/>
        <end position="65"/>
    </location>
</feature>
<organism evidence="2 3">
    <name type="scientific">Polycladomyces zharkentensis</name>
    <dbReference type="NCBI Taxonomy" id="2807616"/>
    <lineage>
        <taxon>Bacteria</taxon>
        <taxon>Bacillati</taxon>
        <taxon>Bacillota</taxon>
        <taxon>Bacilli</taxon>
        <taxon>Bacillales</taxon>
        <taxon>Thermoactinomycetaceae</taxon>
        <taxon>Polycladomyces</taxon>
    </lineage>
</organism>
<evidence type="ECO:0000256" key="1">
    <source>
        <dbReference type="SAM" id="MobiDB-lite"/>
    </source>
</evidence>
<keyword evidence="3" id="KW-1185">Reference proteome</keyword>